<dbReference type="STRING" id="157463.GCA_001047075_00645"/>
<keyword evidence="2" id="KW-1185">Reference proteome</keyword>
<evidence type="ECO:0000313" key="1">
    <source>
        <dbReference type="EMBL" id="GAO99728.1"/>
    </source>
</evidence>
<name>A0A0K8MHQ7_9LACO</name>
<dbReference type="OrthoDB" id="2142170at2"/>
<gene>
    <name evidence="1" type="ORF">FFIC_240010</name>
</gene>
<dbReference type="AlphaFoldDB" id="A0A0K8MHQ7"/>
<sequence length="125" mass="14207">MTMIAATVIAYDQNMPYFLVHEKTSGDHFWTVKVHNHKEQTSLGTILQAFADIGVQDFEGWRLGELATVTEGTDQPEQLYSFHVADFHELQQQLPKELVFKSGDEVQQLLTSIQPSTFTSFDAEE</sequence>
<evidence type="ECO:0000313" key="2">
    <source>
        <dbReference type="Proteomes" id="UP000253891"/>
    </source>
</evidence>
<accession>A0A0K8MHQ7</accession>
<proteinExistence type="predicted"/>
<dbReference type="RefSeq" id="WP_061993123.1">
    <property type="nucleotide sequence ID" value="NZ_DF968001.1"/>
</dbReference>
<organism evidence="1 2">
    <name type="scientific">Fructobacillus ficulneus</name>
    <dbReference type="NCBI Taxonomy" id="157463"/>
    <lineage>
        <taxon>Bacteria</taxon>
        <taxon>Bacillati</taxon>
        <taxon>Bacillota</taxon>
        <taxon>Bacilli</taxon>
        <taxon>Lactobacillales</taxon>
        <taxon>Lactobacillaceae</taxon>
        <taxon>Fructobacillus</taxon>
    </lineage>
</organism>
<protein>
    <submittedName>
        <fullName evidence="1">Uncharacterized protein</fullName>
    </submittedName>
</protein>
<dbReference type="Proteomes" id="UP000253891">
    <property type="component" value="Unassembled WGS sequence"/>
</dbReference>
<reference evidence="1 2" key="1">
    <citation type="journal article" date="2015" name="BMC Genomics">
        <title>Comparative genomics of Fructobacillus spp. and Leuconostoc spp. reveals niche-specific evolution of Fructobacillus spp.</title>
        <authorList>
            <person name="Endo A."/>
            <person name="Tanizawa Y."/>
            <person name="Tanaka N."/>
            <person name="Maeno S."/>
            <person name="Kumar H."/>
            <person name="Shiwa Y."/>
            <person name="Okada S."/>
            <person name="Yoshikawa H."/>
            <person name="Dicks L."/>
            <person name="Nakagawa J."/>
            <person name="Arita M."/>
        </authorList>
    </citation>
    <scope>NUCLEOTIDE SEQUENCE [LARGE SCALE GENOMIC DNA]</scope>
    <source>
        <strain evidence="1 2">JCM 12225</strain>
    </source>
</reference>
<dbReference type="EMBL" id="DF968001">
    <property type="protein sequence ID" value="GAO99728.1"/>
    <property type="molecule type" value="Genomic_DNA"/>
</dbReference>